<dbReference type="AlphaFoldDB" id="A0A147J334"/>
<accession>A0A147J334</accession>
<comment type="caution">
    <text evidence="2">The sequence shown here is derived from an EMBL/GenBank/DDBJ whole genome shotgun (WGS) entry which is preliminary data.</text>
</comment>
<keyword evidence="1" id="KW-0812">Transmembrane</keyword>
<dbReference type="EMBL" id="LDTE01000002">
    <property type="protein sequence ID" value="KTW03253.1"/>
    <property type="molecule type" value="Genomic_DNA"/>
</dbReference>
<sequence length="73" mass="8237">MRHRRGKALALMTRRHLSLDIVRPLLLGILMFASLTLLDHWGLWPHSAWRAAIVGLLCSLVSSRICQVLGLQP</sequence>
<feature type="transmembrane region" description="Helical" evidence="1">
    <location>
        <begin position="21"/>
        <end position="43"/>
    </location>
</feature>
<protein>
    <submittedName>
        <fullName evidence="2">Uncharacterized protein</fullName>
    </submittedName>
</protein>
<dbReference type="Proteomes" id="UP000074410">
    <property type="component" value="Unassembled WGS sequence"/>
</dbReference>
<keyword evidence="1" id="KW-1133">Transmembrane helix</keyword>
<evidence type="ECO:0000313" key="3">
    <source>
        <dbReference type="EMBL" id="KTW11712.1"/>
    </source>
</evidence>
<name>A0A147J334_9SPHN</name>
<dbReference type="EMBL" id="LDTC01000077">
    <property type="protein sequence ID" value="KTW11712.1"/>
    <property type="molecule type" value="Genomic_DNA"/>
</dbReference>
<proteinExistence type="predicted"/>
<organism evidence="2 4">
    <name type="scientific">Sphingomonas sanguinis</name>
    <dbReference type="NCBI Taxonomy" id="33051"/>
    <lineage>
        <taxon>Bacteria</taxon>
        <taxon>Pseudomonadati</taxon>
        <taxon>Pseudomonadota</taxon>
        <taxon>Alphaproteobacteria</taxon>
        <taxon>Sphingomonadales</taxon>
        <taxon>Sphingomonadaceae</taxon>
        <taxon>Sphingomonas</taxon>
    </lineage>
</organism>
<evidence type="ECO:0000313" key="4">
    <source>
        <dbReference type="Proteomes" id="UP000074072"/>
    </source>
</evidence>
<reference evidence="4 5" key="1">
    <citation type="journal article" date="2016" name="Front. Microbiol.">
        <title>Genomic Resource of Rice Seed Associated Bacteria.</title>
        <authorList>
            <person name="Midha S."/>
            <person name="Bansal K."/>
            <person name="Sharma S."/>
            <person name="Kumar N."/>
            <person name="Patil P.P."/>
            <person name="Chaudhry V."/>
            <person name="Patil P.B."/>
        </authorList>
    </citation>
    <scope>NUCLEOTIDE SEQUENCE [LARGE SCALE GENOMIC DNA]</scope>
    <source>
        <strain evidence="3 5">NS258</strain>
        <strain evidence="2 4">SB4</strain>
    </source>
</reference>
<evidence type="ECO:0000256" key="1">
    <source>
        <dbReference type="SAM" id="Phobius"/>
    </source>
</evidence>
<dbReference type="Proteomes" id="UP000074072">
    <property type="component" value="Unassembled WGS sequence"/>
</dbReference>
<evidence type="ECO:0000313" key="5">
    <source>
        <dbReference type="Proteomes" id="UP000074410"/>
    </source>
</evidence>
<keyword evidence="1" id="KW-0472">Membrane</keyword>
<gene>
    <name evidence="3" type="ORF">NS258_11395</name>
    <name evidence="2" type="ORF">SB4_01125</name>
</gene>
<evidence type="ECO:0000313" key="2">
    <source>
        <dbReference type="EMBL" id="KTW03253.1"/>
    </source>
</evidence>
<dbReference type="PATRIC" id="fig|33051.4.peg.1445"/>